<reference evidence="3 4" key="1">
    <citation type="submission" date="2022-02" db="EMBL/GenBank/DDBJ databases">
        <title>Paenibacillus sp. MBLB1776 Whole Genome Shotgun Sequencing.</title>
        <authorList>
            <person name="Hwang C.Y."/>
            <person name="Cho E.-S."/>
            <person name="Seo M.-J."/>
        </authorList>
    </citation>
    <scope>NUCLEOTIDE SEQUENCE [LARGE SCALE GENOMIC DNA]</scope>
    <source>
        <strain evidence="3 4">MBLB1776</strain>
    </source>
</reference>
<evidence type="ECO:0000313" key="4">
    <source>
        <dbReference type="Proteomes" id="UP001305702"/>
    </source>
</evidence>
<dbReference type="Proteomes" id="UP001305702">
    <property type="component" value="Chromosome"/>
</dbReference>
<dbReference type="KEGG" id="paun:MJA45_26320"/>
<gene>
    <name evidence="3" type="ORF">MJA45_26320</name>
</gene>
<accession>A0AA96LFD1</accession>
<evidence type="ECO:0000256" key="1">
    <source>
        <dbReference type="SAM" id="MobiDB-lite"/>
    </source>
</evidence>
<dbReference type="RefSeq" id="WP_315604851.1">
    <property type="nucleotide sequence ID" value="NZ_CP130318.1"/>
</dbReference>
<name>A0AA96LFD1_9BACL</name>
<keyword evidence="4" id="KW-1185">Reference proteome</keyword>
<feature type="region of interest" description="Disordered" evidence="1">
    <location>
        <begin position="27"/>
        <end position="109"/>
    </location>
</feature>
<organism evidence="3 4">
    <name type="scientific">Paenibacillus aurantius</name>
    <dbReference type="NCBI Taxonomy" id="2918900"/>
    <lineage>
        <taxon>Bacteria</taxon>
        <taxon>Bacillati</taxon>
        <taxon>Bacillota</taxon>
        <taxon>Bacilli</taxon>
        <taxon>Bacillales</taxon>
        <taxon>Paenibacillaceae</taxon>
        <taxon>Paenibacillus</taxon>
    </lineage>
</organism>
<dbReference type="Pfam" id="PF14062">
    <property type="entry name" value="DUF4253"/>
    <property type="match status" value="1"/>
</dbReference>
<protein>
    <submittedName>
        <fullName evidence="3">DUF4253 domain-containing protein</fullName>
    </submittedName>
</protein>
<sequence>MSLLIGVLIGIVLIQLLNLYKKKADAKKKVEGSSSNERKPIEPYRWTPDGNAADAPSDFQLSGNAGVLNEEERTAVEAAEADEWPDKEARPAEEPAAAPAQAESLPEGERIDFNRASEVLGSVGEIRSMAEAGMILQRISGQAPLPYSTIDFGRRRYPQCISIIIEETDALRLVYMLQPLLTNELLAFVGTNQWLGEEKHAGAELVVGRGETQFDIVRLAQTDAANYDSSTEDIITGLKSIDARYGISIKAASSDSVGFALLNQPNDLHTFCEELYAFCPDLVDQGVGSLEALEQHIANTGYIELWWD</sequence>
<feature type="compositionally biased region" description="Basic and acidic residues" evidence="1">
    <location>
        <begin position="27"/>
        <end position="42"/>
    </location>
</feature>
<dbReference type="AlphaFoldDB" id="A0AA96LFD1"/>
<feature type="domain" description="DUF4253" evidence="2">
    <location>
        <begin position="210"/>
        <end position="308"/>
    </location>
</feature>
<evidence type="ECO:0000313" key="3">
    <source>
        <dbReference type="EMBL" id="WNQ11075.1"/>
    </source>
</evidence>
<dbReference type="InterPro" id="IPR025349">
    <property type="entry name" value="DUF4253"/>
</dbReference>
<proteinExistence type="predicted"/>
<feature type="compositionally biased region" description="Low complexity" evidence="1">
    <location>
        <begin position="94"/>
        <end position="105"/>
    </location>
</feature>
<dbReference type="EMBL" id="CP130318">
    <property type="protein sequence ID" value="WNQ11075.1"/>
    <property type="molecule type" value="Genomic_DNA"/>
</dbReference>
<feature type="compositionally biased region" description="Basic and acidic residues" evidence="1">
    <location>
        <begin position="84"/>
        <end position="93"/>
    </location>
</feature>
<evidence type="ECO:0000259" key="2">
    <source>
        <dbReference type="Pfam" id="PF14062"/>
    </source>
</evidence>